<protein>
    <submittedName>
        <fullName evidence="1">Uncharacterized protein</fullName>
    </submittedName>
</protein>
<organism evidence="1 2">
    <name type="scientific">Candidatus Synechococcus spongiarum SP3</name>
    <dbReference type="NCBI Taxonomy" id="1604020"/>
    <lineage>
        <taxon>Bacteria</taxon>
        <taxon>Bacillati</taxon>
        <taxon>Cyanobacteriota</taxon>
        <taxon>Cyanophyceae</taxon>
        <taxon>Synechococcales</taxon>
        <taxon>Synechococcaceae</taxon>
        <taxon>Synechococcus</taxon>
    </lineage>
</organism>
<comment type="caution">
    <text evidence="1">The sequence shown here is derived from an EMBL/GenBank/DDBJ whole genome shotgun (WGS) entry which is preliminary data.</text>
</comment>
<dbReference type="PATRIC" id="fig|1604020.3.peg.2354"/>
<dbReference type="AlphaFoldDB" id="A0A0G2HJ01"/>
<evidence type="ECO:0000313" key="1">
    <source>
        <dbReference type="EMBL" id="KKZ10535.1"/>
    </source>
</evidence>
<dbReference type="EMBL" id="JXQG01000086">
    <property type="protein sequence ID" value="KKZ10535.1"/>
    <property type="molecule type" value="Genomic_DNA"/>
</dbReference>
<sequence length="60" mass="6070">MPAPSLLLGIALGLVHGLAMVGLHHQTHGMALDGLSTALGPLTQPGASDLFPPSHCLHQA</sequence>
<proteinExistence type="predicted"/>
<gene>
    <name evidence="1" type="ORF">TE42_09930</name>
</gene>
<evidence type="ECO:0000313" key="2">
    <source>
        <dbReference type="Proteomes" id="UP000035067"/>
    </source>
</evidence>
<dbReference type="Proteomes" id="UP000035067">
    <property type="component" value="Unassembled WGS sequence"/>
</dbReference>
<accession>A0A0G2HJ01</accession>
<reference evidence="1 2" key="1">
    <citation type="submission" date="2015-01" db="EMBL/GenBank/DDBJ databases">
        <title>Lifestyle Evolution in Cyanobacterial Symbionts of Sponges.</title>
        <authorList>
            <person name="Burgsdorf I."/>
            <person name="Slaby B.M."/>
            <person name="Handley K.M."/>
            <person name="Haber M."/>
            <person name="Blom J."/>
            <person name="Marshall C.W."/>
            <person name="Gilbert J.A."/>
            <person name="Hentschel U."/>
            <person name="Steindler L."/>
        </authorList>
    </citation>
    <scope>NUCLEOTIDE SEQUENCE [LARGE SCALE GENOMIC DNA]</scope>
    <source>
        <strain evidence="1">SP3</strain>
    </source>
</reference>
<name>A0A0G2HJ01_9SYNE</name>